<dbReference type="PROSITE" id="PS51318">
    <property type="entry name" value="TAT"/>
    <property type="match status" value="1"/>
</dbReference>
<dbReference type="HOGENOM" id="CLU_1365272_0_0_4"/>
<dbReference type="Proteomes" id="UP000007883">
    <property type="component" value="Chromosome"/>
</dbReference>
<feature type="signal peptide" evidence="1">
    <location>
        <begin position="1"/>
        <end position="22"/>
    </location>
</feature>
<dbReference type="AlphaFoldDB" id="I0HQG9"/>
<dbReference type="Pfam" id="PF05573">
    <property type="entry name" value="NosL"/>
    <property type="match status" value="1"/>
</dbReference>
<accession>I0HQG9</accession>
<keyword evidence="1" id="KW-0732">Signal</keyword>
<dbReference type="eggNOG" id="COG4314">
    <property type="taxonomic scope" value="Bacteria"/>
</dbReference>
<dbReference type="Gene3D" id="3.30.70.2050">
    <property type="match status" value="1"/>
</dbReference>
<feature type="chain" id="PRO_5003628070" description="NosL family protein" evidence="1">
    <location>
        <begin position="23"/>
        <end position="208"/>
    </location>
</feature>
<keyword evidence="3" id="KW-1185">Reference proteome</keyword>
<dbReference type="STRING" id="983917.RGE_19150"/>
<gene>
    <name evidence="2" type="ordered locus">RGE_19150</name>
</gene>
<organism evidence="2 3">
    <name type="scientific">Rubrivivax gelatinosus (strain NBRC 100245 / IL144)</name>
    <dbReference type="NCBI Taxonomy" id="983917"/>
    <lineage>
        <taxon>Bacteria</taxon>
        <taxon>Pseudomonadati</taxon>
        <taxon>Pseudomonadota</taxon>
        <taxon>Betaproteobacteria</taxon>
        <taxon>Burkholderiales</taxon>
        <taxon>Sphaerotilaceae</taxon>
        <taxon>Rubrivivax</taxon>
    </lineage>
</organism>
<protein>
    <recommendedName>
        <fullName evidence="4">NosL family protein</fullName>
    </recommendedName>
</protein>
<dbReference type="InterPro" id="IPR006311">
    <property type="entry name" value="TAT_signal"/>
</dbReference>
<dbReference type="EMBL" id="AP012320">
    <property type="protein sequence ID" value="BAL95256.1"/>
    <property type="molecule type" value="Genomic_DNA"/>
</dbReference>
<reference evidence="2 3" key="1">
    <citation type="journal article" date="2012" name="J. Bacteriol.">
        <title>Complete genome sequence of phototrophic betaproteobacterium Rubrivivax gelatinosus IL144.</title>
        <authorList>
            <person name="Nagashima S."/>
            <person name="Kamimura A."/>
            <person name="Shimizu T."/>
            <person name="Nakamura-isaki S."/>
            <person name="Aono E."/>
            <person name="Sakamoto K."/>
            <person name="Ichikawa N."/>
            <person name="Nakazawa H."/>
            <person name="Sekine M."/>
            <person name="Yamazaki S."/>
            <person name="Fujita N."/>
            <person name="Shimada K."/>
            <person name="Hanada S."/>
            <person name="Nagashima K.V.P."/>
        </authorList>
    </citation>
    <scope>NUCLEOTIDE SEQUENCE [LARGE SCALE GENOMIC DNA]</scope>
    <source>
        <strain evidence="3">NBRC 100245 / IL144</strain>
    </source>
</reference>
<dbReference type="PANTHER" id="PTHR41247">
    <property type="entry name" value="HTH-TYPE TRANSCRIPTIONAL REPRESSOR YCNK"/>
    <property type="match status" value="1"/>
</dbReference>
<evidence type="ECO:0000313" key="3">
    <source>
        <dbReference type="Proteomes" id="UP000007883"/>
    </source>
</evidence>
<evidence type="ECO:0000313" key="2">
    <source>
        <dbReference type="EMBL" id="BAL95256.1"/>
    </source>
</evidence>
<dbReference type="InterPro" id="IPR008719">
    <property type="entry name" value="N2O_reductase_NosL"/>
</dbReference>
<dbReference type="KEGG" id="rge:RGE_19150"/>
<proteinExistence type="predicted"/>
<name>I0HQG9_RUBGI</name>
<dbReference type="PANTHER" id="PTHR41247:SF1">
    <property type="entry name" value="HTH-TYPE TRANSCRIPTIONAL REPRESSOR YCNK"/>
    <property type="match status" value="1"/>
</dbReference>
<dbReference type="SUPFAM" id="SSF160387">
    <property type="entry name" value="NosL/MerB-like"/>
    <property type="match status" value="1"/>
</dbReference>
<sequence>MMPTRRRLLAAAALAACAGAGAAAWARRERPPVADTGDDGPGEVCISAPTWAPGTLDLASPERPAAVPAEARCPVCGMYAARWPRWASEVRYADGHAHFTDSPLCLFHYLQAVPRHARGRRREDIAGIWVQAHDGRGWLPLARAHFVHGSTAAGPMRRLNLPAFASQGDAATFARAHGGQVFAAAALQQRLPDELQRLAPHREHTPPG</sequence>
<evidence type="ECO:0008006" key="4">
    <source>
        <dbReference type="Google" id="ProtNLM"/>
    </source>
</evidence>
<evidence type="ECO:0000256" key="1">
    <source>
        <dbReference type="SAM" id="SignalP"/>
    </source>
</evidence>
<dbReference type="PATRIC" id="fig|983917.3.peg.1848"/>